<dbReference type="AlphaFoldDB" id="A0A3N4I431"/>
<evidence type="ECO:0008006" key="3">
    <source>
        <dbReference type="Google" id="ProtNLM"/>
    </source>
</evidence>
<organism evidence="1 2">
    <name type="scientific">Ascobolus immersus RN42</name>
    <dbReference type="NCBI Taxonomy" id="1160509"/>
    <lineage>
        <taxon>Eukaryota</taxon>
        <taxon>Fungi</taxon>
        <taxon>Dikarya</taxon>
        <taxon>Ascomycota</taxon>
        <taxon>Pezizomycotina</taxon>
        <taxon>Pezizomycetes</taxon>
        <taxon>Pezizales</taxon>
        <taxon>Ascobolaceae</taxon>
        <taxon>Ascobolus</taxon>
    </lineage>
</organism>
<accession>A0A3N4I431</accession>
<dbReference type="PANTHER" id="PTHR34615">
    <property type="entry name" value="PX DOMAIN-CONTAINING PROTEIN"/>
    <property type="match status" value="1"/>
</dbReference>
<proteinExistence type="predicted"/>
<dbReference type="OrthoDB" id="5289248at2759"/>
<feature type="non-terminal residue" evidence="1">
    <location>
        <position position="154"/>
    </location>
</feature>
<protein>
    <recommendedName>
        <fullName evidence="3">DDE Tnp4 domain-containing protein</fullName>
    </recommendedName>
</protein>
<feature type="non-terminal residue" evidence="1">
    <location>
        <position position="1"/>
    </location>
</feature>
<evidence type="ECO:0000313" key="1">
    <source>
        <dbReference type="EMBL" id="RPA78931.1"/>
    </source>
</evidence>
<dbReference type="STRING" id="1160509.A0A3N4I431"/>
<evidence type="ECO:0000313" key="2">
    <source>
        <dbReference type="Proteomes" id="UP000275078"/>
    </source>
</evidence>
<reference evidence="1 2" key="1">
    <citation type="journal article" date="2018" name="Nat. Ecol. Evol.">
        <title>Pezizomycetes genomes reveal the molecular basis of ectomycorrhizal truffle lifestyle.</title>
        <authorList>
            <person name="Murat C."/>
            <person name="Payen T."/>
            <person name="Noel B."/>
            <person name="Kuo A."/>
            <person name="Morin E."/>
            <person name="Chen J."/>
            <person name="Kohler A."/>
            <person name="Krizsan K."/>
            <person name="Balestrini R."/>
            <person name="Da Silva C."/>
            <person name="Montanini B."/>
            <person name="Hainaut M."/>
            <person name="Levati E."/>
            <person name="Barry K.W."/>
            <person name="Belfiori B."/>
            <person name="Cichocki N."/>
            <person name="Clum A."/>
            <person name="Dockter R.B."/>
            <person name="Fauchery L."/>
            <person name="Guy J."/>
            <person name="Iotti M."/>
            <person name="Le Tacon F."/>
            <person name="Lindquist E.A."/>
            <person name="Lipzen A."/>
            <person name="Malagnac F."/>
            <person name="Mello A."/>
            <person name="Molinier V."/>
            <person name="Miyauchi S."/>
            <person name="Poulain J."/>
            <person name="Riccioni C."/>
            <person name="Rubini A."/>
            <person name="Sitrit Y."/>
            <person name="Splivallo R."/>
            <person name="Traeger S."/>
            <person name="Wang M."/>
            <person name="Zifcakova L."/>
            <person name="Wipf D."/>
            <person name="Zambonelli A."/>
            <person name="Paolocci F."/>
            <person name="Nowrousian M."/>
            <person name="Ottonello S."/>
            <person name="Baldrian P."/>
            <person name="Spatafora J.W."/>
            <person name="Henrissat B."/>
            <person name="Nagy L.G."/>
            <person name="Aury J.M."/>
            <person name="Wincker P."/>
            <person name="Grigoriev I.V."/>
            <person name="Bonfante P."/>
            <person name="Martin F.M."/>
        </authorList>
    </citation>
    <scope>NUCLEOTIDE SEQUENCE [LARGE SCALE GENOMIC DNA]</scope>
    <source>
        <strain evidence="1 2">RN42</strain>
    </source>
</reference>
<dbReference type="EMBL" id="ML119705">
    <property type="protein sequence ID" value="RPA78931.1"/>
    <property type="molecule type" value="Genomic_DNA"/>
</dbReference>
<gene>
    <name evidence="1" type="ORF">BJ508DRAFT_201315</name>
</gene>
<dbReference type="Proteomes" id="UP000275078">
    <property type="component" value="Unassembled WGS sequence"/>
</dbReference>
<name>A0A3N4I431_ASCIM</name>
<keyword evidence="2" id="KW-1185">Reference proteome</keyword>
<dbReference type="PANTHER" id="PTHR34615:SF1">
    <property type="entry name" value="PX DOMAIN-CONTAINING PROTEIN"/>
    <property type="match status" value="1"/>
</dbReference>
<sequence length="154" mass="18375">SDVDCIEYLRFTQDEVERILAVLEIPTNKRWRSRYRPTPELALCVFLYRMAHPHRLKDCMKVFGKSRSWISTVFNDMVLFLVDKFEQRLQWDMERLNYRQLKIYADAIENKCGAQMIWGFIDGTHRGVARPIHNQEDYYAGAKKEHGIRYQGIV</sequence>